<dbReference type="Proteomes" id="UP001301958">
    <property type="component" value="Unassembled WGS sequence"/>
</dbReference>
<dbReference type="AlphaFoldDB" id="A0AAN7BRD0"/>
<dbReference type="EMBL" id="MU865323">
    <property type="protein sequence ID" value="KAK4228100.1"/>
    <property type="molecule type" value="Genomic_DNA"/>
</dbReference>
<dbReference type="Pfam" id="PF06985">
    <property type="entry name" value="HET"/>
    <property type="match status" value="1"/>
</dbReference>
<dbReference type="PANTHER" id="PTHR24148:SF64">
    <property type="entry name" value="HETEROKARYON INCOMPATIBILITY DOMAIN-CONTAINING PROTEIN"/>
    <property type="match status" value="1"/>
</dbReference>
<feature type="domain" description="Heterokaryon incompatibility" evidence="1">
    <location>
        <begin position="52"/>
        <end position="222"/>
    </location>
</feature>
<evidence type="ECO:0000313" key="2">
    <source>
        <dbReference type="EMBL" id="KAK4228100.1"/>
    </source>
</evidence>
<dbReference type="InterPro" id="IPR052895">
    <property type="entry name" value="HetReg/Transcr_Mod"/>
</dbReference>
<organism evidence="2 3">
    <name type="scientific">Podospora fimiseda</name>
    <dbReference type="NCBI Taxonomy" id="252190"/>
    <lineage>
        <taxon>Eukaryota</taxon>
        <taxon>Fungi</taxon>
        <taxon>Dikarya</taxon>
        <taxon>Ascomycota</taxon>
        <taxon>Pezizomycotina</taxon>
        <taxon>Sordariomycetes</taxon>
        <taxon>Sordariomycetidae</taxon>
        <taxon>Sordariales</taxon>
        <taxon>Podosporaceae</taxon>
        <taxon>Podospora</taxon>
    </lineage>
</organism>
<dbReference type="PANTHER" id="PTHR24148">
    <property type="entry name" value="ANKYRIN REPEAT DOMAIN-CONTAINING PROTEIN 39 HOMOLOG-RELATED"/>
    <property type="match status" value="1"/>
</dbReference>
<protein>
    <submittedName>
        <fullName evidence="2">Heterokaryon incompatibility protein-domain-containing protein</fullName>
    </submittedName>
</protein>
<proteinExistence type="predicted"/>
<sequence length="675" mass="77256">MAPFQYSGLDSTLQEIRLLVLHPAQTNQSQTPDDDILQLSLRKTKLTAQESYIALSYTWGDQRTRFPVRINGKSFTIGRNLHEALTQFRSDRTSDLTLWVDAVCINQADVHERESQICLMRDIYKNASEVFVWLGPQLPAGDVDVTEILFFMRELATQAQQEAQKYNHKECLDSWLPRIETVLWLVQRVGRPESYGAHAKLWMGVADLLDSPWFSRMWVVQEVAMGKMVTVIRGGTATSWDDVFLSVGKFIRAYETSISWILSDLSLMAKAGILPEEFKRKFHRVMCHSAGLIQNIGRLREITQKLSKMDYGHMPAVPNALYRIVRNFSQLNVTEPRDKIYALLGLLQECVPSMVFPTVSYSIPIPDLYWEVVKADIEQSGTLEFLQDASGTHPGRPPGLPSWVPYWHWDSHGHNARPVALSTFELRPEIFHSATACSIPFCYFNSRLKAIRVTGIVATVVQELGEVADWRQYMPVKAVWDILANQKWREQSTPLHRTVARAVTQWVSLLGLTNVLTDKLPYKLDLDKPGPVETKVKAHIFLAMLSMIHDAHEWPEEKLFDLYKAKLEEGKAKPLPWALTADRYISSRQTFGMLDRRLYVADDGSFGLCPMDTRVGDMIVFLFGCKVPMVLRPVEGFRVALWRVVGEAYSQYNMTGLRFKHILNKGEETRLFWII</sequence>
<reference evidence="2" key="1">
    <citation type="journal article" date="2023" name="Mol. Phylogenet. Evol.">
        <title>Genome-scale phylogeny and comparative genomics of the fungal order Sordariales.</title>
        <authorList>
            <person name="Hensen N."/>
            <person name="Bonometti L."/>
            <person name="Westerberg I."/>
            <person name="Brannstrom I.O."/>
            <person name="Guillou S."/>
            <person name="Cros-Aarteil S."/>
            <person name="Calhoun S."/>
            <person name="Haridas S."/>
            <person name="Kuo A."/>
            <person name="Mondo S."/>
            <person name="Pangilinan J."/>
            <person name="Riley R."/>
            <person name="LaButti K."/>
            <person name="Andreopoulos B."/>
            <person name="Lipzen A."/>
            <person name="Chen C."/>
            <person name="Yan M."/>
            <person name="Daum C."/>
            <person name="Ng V."/>
            <person name="Clum A."/>
            <person name="Steindorff A."/>
            <person name="Ohm R.A."/>
            <person name="Martin F."/>
            <person name="Silar P."/>
            <person name="Natvig D.O."/>
            <person name="Lalanne C."/>
            <person name="Gautier V."/>
            <person name="Ament-Velasquez S.L."/>
            <person name="Kruys A."/>
            <person name="Hutchinson M.I."/>
            <person name="Powell A.J."/>
            <person name="Barry K."/>
            <person name="Miller A.N."/>
            <person name="Grigoriev I.V."/>
            <person name="Debuchy R."/>
            <person name="Gladieux P."/>
            <person name="Hiltunen Thoren M."/>
            <person name="Johannesson H."/>
        </authorList>
    </citation>
    <scope>NUCLEOTIDE SEQUENCE</scope>
    <source>
        <strain evidence="2">CBS 990.96</strain>
    </source>
</reference>
<reference evidence="2" key="2">
    <citation type="submission" date="2023-05" db="EMBL/GenBank/DDBJ databases">
        <authorList>
            <consortium name="Lawrence Berkeley National Laboratory"/>
            <person name="Steindorff A."/>
            <person name="Hensen N."/>
            <person name="Bonometti L."/>
            <person name="Westerberg I."/>
            <person name="Brannstrom I.O."/>
            <person name="Guillou S."/>
            <person name="Cros-Aarteil S."/>
            <person name="Calhoun S."/>
            <person name="Haridas S."/>
            <person name="Kuo A."/>
            <person name="Mondo S."/>
            <person name="Pangilinan J."/>
            <person name="Riley R."/>
            <person name="Labutti K."/>
            <person name="Andreopoulos B."/>
            <person name="Lipzen A."/>
            <person name="Chen C."/>
            <person name="Yanf M."/>
            <person name="Daum C."/>
            <person name="Ng V."/>
            <person name="Clum A."/>
            <person name="Ohm R."/>
            <person name="Martin F."/>
            <person name="Silar P."/>
            <person name="Natvig D."/>
            <person name="Lalanne C."/>
            <person name="Gautier V."/>
            <person name="Ament-Velasquez S.L."/>
            <person name="Kruys A."/>
            <person name="Hutchinson M.I."/>
            <person name="Powell A.J."/>
            <person name="Barry K."/>
            <person name="Miller A.N."/>
            <person name="Grigoriev I.V."/>
            <person name="Debuchy R."/>
            <person name="Gladieux P."/>
            <person name="Thoren M.H."/>
            <person name="Johannesson H."/>
        </authorList>
    </citation>
    <scope>NUCLEOTIDE SEQUENCE</scope>
    <source>
        <strain evidence="2">CBS 990.96</strain>
    </source>
</reference>
<gene>
    <name evidence="2" type="ORF">QBC38DRAFT_476155</name>
</gene>
<keyword evidence="3" id="KW-1185">Reference proteome</keyword>
<dbReference type="InterPro" id="IPR010730">
    <property type="entry name" value="HET"/>
</dbReference>
<accession>A0AAN7BRD0</accession>
<evidence type="ECO:0000259" key="1">
    <source>
        <dbReference type="Pfam" id="PF06985"/>
    </source>
</evidence>
<evidence type="ECO:0000313" key="3">
    <source>
        <dbReference type="Proteomes" id="UP001301958"/>
    </source>
</evidence>
<dbReference type="Pfam" id="PF26639">
    <property type="entry name" value="Het-6_barrel"/>
    <property type="match status" value="1"/>
</dbReference>
<name>A0AAN7BRD0_9PEZI</name>
<comment type="caution">
    <text evidence="2">The sequence shown here is derived from an EMBL/GenBank/DDBJ whole genome shotgun (WGS) entry which is preliminary data.</text>
</comment>